<dbReference type="InterPro" id="IPR007029">
    <property type="entry name" value="YHS_dom"/>
</dbReference>
<comment type="caution">
    <text evidence="3">The sequence shown here is derived from an EMBL/GenBank/DDBJ whole genome shotgun (WGS) entry which is preliminary data.</text>
</comment>
<dbReference type="Proteomes" id="UP000235616">
    <property type="component" value="Unassembled WGS sequence"/>
</dbReference>
<reference evidence="3 4" key="1">
    <citation type="submission" date="2018-01" db="EMBL/GenBank/DDBJ databases">
        <title>Whole genome analyses suggest that Burkholderia sensu lato contains two further novel genera in the rhizoxinica-symbiotica group Mycetohabitans gen. nov., and Trinickia gen. nov.: implications for the evolution of diazotrophy and nodulation in the Burkholderiaceae.</title>
        <authorList>
            <person name="Estrada-de los Santos P."/>
            <person name="Palmer M."/>
            <person name="Chavez-Ramirez B."/>
            <person name="Beukes C."/>
            <person name="Steenkamp E.T."/>
            <person name="Hirsch A.M."/>
            <person name="Manyaka P."/>
            <person name="Maluk M."/>
            <person name="Lafos M."/>
            <person name="Crook M."/>
            <person name="Gross E."/>
            <person name="Simon M.F."/>
            <person name="Bueno dos Reis Junior F."/>
            <person name="Poole P.S."/>
            <person name="Venter S.N."/>
            <person name="James E.K."/>
        </authorList>
    </citation>
    <scope>NUCLEOTIDE SEQUENCE [LARGE SCALE GENOMIC DNA]</scope>
    <source>
        <strain evidence="3 4">GIMN1.004</strain>
    </source>
</reference>
<organism evidence="3 4">
    <name type="scientific">Trinickia dabaoshanensis</name>
    <dbReference type="NCBI Taxonomy" id="564714"/>
    <lineage>
        <taxon>Bacteria</taxon>
        <taxon>Pseudomonadati</taxon>
        <taxon>Pseudomonadota</taxon>
        <taxon>Betaproteobacteria</taxon>
        <taxon>Burkholderiales</taxon>
        <taxon>Burkholderiaceae</taxon>
        <taxon>Trinickia</taxon>
    </lineage>
</organism>
<feature type="compositionally biased region" description="Basic and acidic residues" evidence="1">
    <location>
        <begin position="43"/>
        <end position="66"/>
    </location>
</feature>
<evidence type="ECO:0000313" key="4">
    <source>
        <dbReference type="Proteomes" id="UP000235616"/>
    </source>
</evidence>
<dbReference type="Pfam" id="PF04945">
    <property type="entry name" value="YHS"/>
    <property type="match status" value="1"/>
</dbReference>
<evidence type="ECO:0000259" key="2">
    <source>
        <dbReference type="Pfam" id="PF04945"/>
    </source>
</evidence>
<dbReference type="AlphaFoldDB" id="A0A2N7VR79"/>
<dbReference type="RefSeq" id="WP_102645738.1">
    <property type="nucleotide sequence ID" value="NZ_PNYA01000010.1"/>
</dbReference>
<name>A0A2N7VR79_9BURK</name>
<gene>
    <name evidence="3" type="ORF">C0Z18_12495</name>
</gene>
<feature type="domain" description="YHS" evidence="2">
    <location>
        <begin position="58"/>
        <end position="100"/>
    </location>
</feature>
<sequence>MQWFSQNWWWILLAVGVLFFLRRRAAGGGMGGGMGCGMGGRHSSPEERHVHEDGPERDPVNGHPVDRAHALSTIFDGRTYYFETEESRSEFNSDPQRFAATHIHHRHGGC</sequence>
<accession>A0A2N7VR79</accession>
<evidence type="ECO:0000313" key="3">
    <source>
        <dbReference type="EMBL" id="PMS19664.1"/>
    </source>
</evidence>
<dbReference type="OrthoDB" id="9153699at2"/>
<evidence type="ECO:0000256" key="1">
    <source>
        <dbReference type="SAM" id="MobiDB-lite"/>
    </source>
</evidence>
<feature type="region of interest" description="Disordered" evidence="1">
    <location>
        <begin position="35"/>
        <end position="66"/>
    </location>
</feature>
<keyword evidence="4" id="KW-1185">Reference proteome</keyword>
<dbReference type="EMBL" id="PNYA01000010">
    <property type="protein sequence ID" value="PMS19664.1"/>
    <property type="molecule type" value="Genomic_DNA"/>
</dbReference>
<protein>
    <recommendedName>
        <fullName evidence="2">YHS domain-containing protein</fullName>
    </recommendedName>
</protein>
<proteinExistence type="predicted"/>